<keyword evidence="5 7" id="KW-1133">Transmembrane helix</keyword>
<evidence type="ECO:0000256" key="6">
    <source>
        <dbReference type="ARBA" id="ARBA00023136"/>
    </source>
</evidence>
<reference evidence="8" key="1">
    <citation type="journal article" date="2020" name="mSystems">
        <title>Genome- and Community-Level Interaction Insights into Carbon Utilization and Element Cycling Functions of Hydrothermarchaeota in Hydrothermal Sediment.</title>
        <authorList>
            <person name="Zhou Z."/>
            <person name="Liu Y."/>
            <person name="Xu W."/>
            <person name="Pan J."/>
            <person name="Luo Z.H."/>
            <person name="Li M."/>
        </authorList>
    </citation>
    <scope>NUCLEOTIDE SEQUENCE [LARGE SCALE GENOMIC DNA]</scope>
    <source>
        <strain evidence="8">HyVt-523</strain>
    </source>
</reference>
<dbReference type="GO" id="GO:0005886">
    <property type="term" value="C:plasma membrane"/>
    <property type="evidence" value="ECO:0007669"/>
    <property type="project" value="UniProtKB-SubCell"/>
</dbReference>
<name>A0A7C5WTP2_9DEIN</name>
<sequence>MRLRHRIGRVLFYLLLAVILVYLIFPFYWAVVSSLKSPQELFATPVLYWPEHPRWQNYV</sequence>
<dbReference type="PANTHER" id="PTHR43744:SF12">
    <property type="entry name" value="ABC TRANSPORTER PERMEASE PROTEIN MG189-RELATED"/>
    <property type="match status" value="1"/>
</dbReference>
<keyword evidence="6 7" id="KW-0472">Membrane</keyword>
<keyword evidence="3" id="KW-1003">Cell membrane</keyword>
<dbReference type="AlphaFoldDB" id="A0A7C5WTP2"/>
<evidence type="ECO:0000256" key="3">
    <source>
        <dbReference type="ARBA" id="ARBA00022475"/>
    </source>
</evidence>
<dbReference type="SUPFAM" id="SSF161098">
    <property type="entry name" value="MetI-like"/>
    <property type="match status" value="1"/>
</dbReference>
<gene>
    <name evidence="8" type="ORF">ENJ85_04675</name>
</gene>
<dbReference type="Proteomes" id="UP000886105">
    <property type="component" value="Unassembled WGS sequence"/>
</dbReference>
<evidence type="ECO:0000256" key="4">
    <source>
        <dbReference type="ARBA" id="ARBA00022692"/>
    </source>
</evidence>
<evidence type="ECO:0000256" key="1">
    <source>
        <dbReference type="ARBA" id="ARBA00004651"/>
    </source>
</evidence>
<keyword evidence="2" id="KW-0813">Transport</keyword>
<evidence type="ECO:0000256" key="2">
    <source>
        <dbReference type="ARBA" id="ARBA00022448"/>
    </source>
</evidence>
<dbReference type="EMBL" id="DRNZ01000288">
    <property type="protein sequence ID" value="HHO58453.1"/>
    <property type="molecule type" value="Genomic_DNA"/>
</dbReference>
<evidence type="ECO:0000256" key="7">
    <source>
        <dbReference type="SAM" id="Phobius"/>
    </source>
</evidence>
<keyword evidence="4 7" id="KW-0812">Transmembrane</keyword>
<feature type="transmembrane region" description="Helical" evidence="7">
    <location>
        <begin position="12"/>
        <end position="31"/>
    </location>
</feature>
<comment type="subcellular location">
    <subcellularLocation>
        <location evidence="1">Cell membrane</location>
        <topology evidence="1">Multi-pass membrane protein</topology>
    </subcellularLocation>
</comment>
<evidence type="ECO:0000256" key="5">
    <source>
        <dbReference type="ARBA" id="ARBA00022989"/>
    </source>
</evidence>
<dbReference type="PANTHER" id="PTHR43744">
    <property type="entry name" value="ABC TRANSPORTER PERMEASE PROTEIN MG189-RELATED-RELATED"/>
    <property type="match status" value="1"/>
</dbReference>
<accession>A0A7C5WTP2</accession>
<comment type="caution">
    <text evidence="8">The sequence shown here is derived from an EMBL/GenBank/DDBJ whole genome shotgun (WGS) entry which is preliminary data.</text>
</comment>
<dbReference type="Gene3D" id="1.10.3720.10">
    <property type="entry name" value="MetI-like"/>
    <property type="match status" value="1"/>
</dbReference>
<evidence type="ECO:0000313" key="8">
    <source>
        <dbReference type="EMBL" id="HHO58453.1"/>
    </source>
</evidence>
<feature type="non-terminal residue" evidence="8">
    <location>
        <position position="59"/>
    </location>
</feature>
<organism evidence="8">
    <name type="scientific">Oceanithermus profundus</name>
    <dbReference type="NCBI Taxonomy" id="187137"/>
    <lineage>
        <taxon>Bacteria</taxon>
        <taxon>Thermotogati</taxon>
        <taxon>Deinococcota</taxon>
        <taxon>Deinococci</taxon>
        <taxon>Thermales</taxon>
        <taxon>Thermaceae</taxon>
        <taxon>Oceanithermus</taxon>
    </lineage>
</organism>
<protein>
    <submittedName>
        <fullName evidence="8">Carbohydrate ABC transporter permease</fullName>
    </submittedName>
</protein>
<proteinExistence type="predicted"/>
<dbReference type="InterPro" id="IPR035906">
    <property type="entry name" value="MetI-like_sf"/>
</dbReference>